<evidence type="ECO:0000256" key="9">
    <source>
        <dbReference type="ARBA" id="ARBA00023004"/>
    </source>
</evidence>
<keyword evidence="9 13" id="KW-0408">Iron</keyword>
<dbReference type="GeneID" id="30035126"/>
<sequence length="93" mass="10488">MSETKEQYISLAEVSKHTKQDDMWVVINGKVYDVSKFVDEHPGGEEVISDVAGKDCTREFEDVGHSEDAVEILERLFVGDADPSVSFYRYGLL</sequence>
<dbReference type="GO" id="GO:0005789">
    <property type="term" value="C:endoplasmic reticulum membrane"/>
    <property type="evidence" value="ECO:0007669"/>
    <property type="project" value="UniProtKB-SubCell"/>
</dbReference>
<dbReference type="OrthoDB" id="260519at2759"/>
<keyword evidence="7" id="KW-0492">Microsome</keyword>
<comment type="similarity">
    <text evidence="12 13">Belongs to the cytochrome b5 family.</text>
</comment>
<feature type="domain" description="Cytochrome b5 heme-binding" evidence="14">
    <location>
        <begin position="6"/>
        <end position="82"/>
    </location>
</feature>
<name>A0A167FND5_9ASCO</name>
<keyword evidence="10" id="KW-0472">Membrane</keyword>
<dbReference type="Pfam" id="PF00173">
    <property type="entry name" value="Cyt-b5"/>
    <property type="match status" value="1"/>
</dbReference>
<evidence type="ECO:0000256" key="13">
    <source>
        <dbReference type="RuleBase" id="RU362121"/>
    </source>
</evidence>
<evidence type="ECO:0000256" key="3">
    <source>
        <dbReference type="ARBA" id="ARBA00022617"/>
    </source>
</evidence>
<protein>
    <submittedName>
        <fullName evidence="15">Cyb5p</fullName>
    </submittedName>
</protein>
<evidence type="ECO:0000256" key="6">
    <source>
        <dbReference type="ARBA" id="ARBA00022824"/>
    </source>
</evidence>
<dbReference type="InterPro" id="IPR036400">
    <property type="entry name" value="Cyt_B5-like_heme/steroid_sf"/>
</dbReference>
<dbReference type="Proteomes" id="UP000189580">
    <property type="component" value="Chromosome b"/>
</dbReference>
<dbReference type="SMART" id="SM01117">
    <property type="entry name" value="Cyt-b5"/>
    <property type="match status" value="1"/>
</dbReference>
<evidence type="ECO:0000256" key="5">
    <source>
        <dbReference type="ARBA" id="ARBA00022723"/>
    </source>
</evidence>
<keyword evidence="16" id="KW-1185">Reference proteome</keyword>
<keyword evidence="3 13" id="KW-0349">Heme</keyword>
<dbReference type="KEGG" id="slb:AWJ20_3137"/>
<dbReference type="GO" id="GO:0009055">
    <property type="term" value="F:electron transfer activity"/>
    <property type="evidence" value="ECO:0007669"/>
    <property type="project" value="EnsemblFungi"/>
</dbReference>
<dbReference type="PRINTS" id="PR00363">
    <property type="entry name" value="CYTOCHROMEB5"/>
</dbReference>
<dbReference type="FunFam" id="3.10.120.10:FF:000002">
    <property type="entry name" value="Cytochrome b5 type B"/>
    <property type="match status" value="1"/>
</dbReference>
<dbReference type="PANTHER" id="PTHR19359:SF150">
    <property type="entry name" value="CYTOCHROME B5"/>
    <property type="match status" value="1"/>
</dbReference>
<comment type="subcellular location">
    <subcellularLocation>
        <location evidence="1">Endoplasmic reticulum membrane</location>
        <topology evidence="1">Single-pass membrane protein</topology>
        <orientation evidence="1">Cytoplasmic side</orientation>
    </subcellularLocation>
    <subcellularLocation>
        <location evidence="11">Microsome membrane</location>
        <topology evidence="11">Single-pass membrane protein</topology>
        <orientation evidence="11">Cytoplasmic side</orientation>
    </subcellularLocation>
</comment>
<keyword evidence="5 13" id="KW-0479">Metal-binding</keyword>
<organism evidence="15 16">
    <name type="scientific">Sugiyamaella lignohabitans</name>
    <dbReference type="NCBI Taxonomy" id="796027"/>
    <lineage>
        <taxon>Eukaryota</taxon>
        <taxon>Fungi</taxon>
        <taxon>Dikarya</taxon>
        <taxon>Ascomycota</taxon>
        <taxon>Saccharomycotina</taxon>
        <taxon>Dipodascomycetes</taxon>
        <taxon>Dipodascales</taxon>
        <taxon>Trichomonascaceae</taxon>
        <taxon>Sugiyamaella</taxon>
    </lineage>
</organism>
<keyword evidence="6" id="KW-0256">Endoplasmic reticulum</keyword>
<reference evidence="15 16" key="1">
    <citation type="submission" date="2016-02" db="EMBL/GenBank/DDBJ databases">
        <title>Complete genome sequence and transcriptome regulation of the pentose utilising yeast Sugiyamaella lignohabitans.</title>
        <authorList>
            <person name="Bellasio M."/>
            <person name="Peymann A."/>
            <person name="Valli M."/>
            <person name="Sipitzky M."/>
            <person name="Graf A."/>
            <person name="Sauer M."/>
            <person name="Marx H."/>
            <person name="Mattanovich D."/>
        </authorList>
    </citation>
    <scope>NUCLEOTIDE SEQUENCE [LARGE SCALE GENOMIC DNA]</scope>
    <source>
        <strain evidence="15 16">CBS 10342</strain>
    </source>
</reference>
<proteinExistence type="inferred from homology"/>
<keyword evidence="8" id="KW-0249">Electron transport</keyword>
<evidence type="ECO:0000313" key="16">
    <source>
        <dbReference type="Proteomes" id="UP000189580"/>
    </source>
</evidence>
<dbReference type="PANTHER" id="PTHR19359">
    <property type="entry name" value="CYTOCHROME B5"/>
    <property type="match status" value="1"/>
</dbReference>
<evidence type="ECO:0000256" key="2">
    <source>
        <dbReference type="ARBA" id="ARBA00022448"/>
    </source>
</evidence>
<dbReference type="InterPro" id="IPR050668">
    <property type="entry name" value="Cytochrome_b5"/>
</dbReference>
<evidence type="ECO:0000256" key="7">
    <source>
        <dbReference type="ARBA" id="ARBA00022848"/>
    </source>
</evidence>
<evidence type="ECO:0000256" key="12">
    <source>
        <dbReference type="ARBA" id="ARBA00038168"/>
    </source>
</evidence>
<dbReference type="GO" id="GO:0020037">
    <property type="term" value="F:heme binding"/>
    <property type="evidence" value="ECO:0007669"/>
    <property type="project" value="UniProtKB-UniRule"/>
</dbReference>
<evidence type="ECO:0000259" key="14">
    <source>
        <dbReference type="PROSITE" id="PS50255"/>
    </source>
</evidence>
<dbReference type="AlphaFoldDB" id="A0A167FND5"/>
<dbReference type="InterPro" id="IPR001199">
    <property type="entry name" value="Cyt_B5-like_heme/steroid-bd"/>
</dbReference>
<dbReference type="Gene3D" id="3.10.120.10">
    <property type="entry name" value="Cytochrome b5-like heme/steroid binding domain"/>
    <property type="match status" value="1"/>
</dbReference>
<dbReference type="SUPFAM" id="SSF55856">
    <property type="entry name" value="Cytochrome b5-like heme/steroid binding domain"/>
    <property type="match status" value="1"/>
</dbReference>
<dbReference type="GO" id="GO:0046872">
    <property type="term" value="F:metal ion binding"/>
    <property type="evidence" value="ECO:0007669"/>
    <property type="project" value="UniProtKB-UniRule"/>
</dbReference>
<evidence type="ECO:0000256" key="10">
    <source>
        <dbReference type="ARBA" id="ARBA00023136"/>
    </source>
</evidence>
<dbReference type="GO" id="GO:0016126">
    <property type="term" value="P:sterol biosynthetic process"/>
    <property type="evidence" value="ECO:0007669"/>
    <property type="project" value="EnsemblFungi"/>
</dbReference>
<evidence type="ECO:0000256" key="4">
    <source>
        <dbReference type="ARBA" id="ARBA00022692"/>
    </source>
</evidence>
<dbReference type="PROSITE" id="PS50255">
    <property type="entry name" value="CYTOCHROME_B5_2"/>
    <property type="match status" value="1"/>
</dbReference>
<dbReference type="InterPro" id="IPR018506">
    <property type="entry name" value="Cyt_B5_heme-BS"/>
</dbReference>
<dbReference type="RefSeq" id="XP_018737986.1">
    <property type="nucleotide sequence ID" value="XM_018880137.1"/>
</dbReference>
<gene>
    <name evidence="15" type="primary">CYB5</name>
    <name evidence="15" type="ORF">AWJ20_3137</name>
</gene>
<evidence type="ECO:0000313" key="15">
    <source>
        <dbReference type="EMBL" id="ANB15509.1"/>
    </source>
</evidence>
<evidence type="ECO:0000256" key="11">
    <source>
        <dbReference type="ARBA" id="ARBA00037877"/>
    </source>
</evidence>
<dbReference type="PROSITE" id="PS00191">
    <property type="entry name" value="CYTOCHROME_B5_1"/>
    <property type="match status" value="1"/>
</dbReference>
<keyword evidence="4" id="KW-0812">Transmembrane</keyword>
<evidence type="ECO:0000256" key="1">
    <source>
        <dbReference type="ARBA" id="ARBA00004131"/>
    </source>
</evidence>
<evidence type="ECO:0000256" key="8">
    <source>
        <dbReference type="ARBA" id="ARBA00022982"/>
    </source>
</evidence>
<keyword evidence="2" id="KW-0813">Transport</keyword>
<dbReference type="EMBL" id="CP014503">
    <property type="protein sequence ID" value="ANB15509.1"/>
    <property type="molecule type" value="Genomic_DNA"/>
</dbReference>
<accession>A0A167FND5</accession>